<dbReference type="Gene3D" id="3.30.70.100">
    <property type="match status" value="1"/>
</dbReference>
<organism evidence="2 3">
    <name type="scientific">Paracoccus alkenifer</name>
    <dbReference type="NCBI Taxonomy" id="65735"/>
    <lineage>
        <taxon>Bacteria</taxon>
        <taxon>Pseudomonadati</taxon>
        <taxon>Pseudomonadota</taxon>
        <taxon>Alphaproteobacteria</taxon>
        <taxon>Rhodobacterales</taxon>
        <taxon>Paracoccaceae</taxon>
        <taxon>Paracoccus</taxon>
    </lineage>
</organism>
<dbReference type="InterPro" id="IPR011008">
    <property type="entry name" value="Dimeric_a/b-barrel"/>
</dbReference>
<dbReference type="PANTHER" id="PTHR41521">
    <property type="match status" value="1"/>
</dbReference>
<name>A0A1H6JIX1_9RHOB</name>
<gene>
    <name evidence="2" type="ORF">SAMN04488075_0229</name>
</gene>
<keyword evidence="3" id="KW-1185">Reference proteome</keyword>
<dbReference type="Pfam" id="PF07045">
    <property type="entry name" value="DUF1330"/>
    <property type="match status" value="1"/>
</dbReference>
<dbReference type="Proteomes" id="UP000199125">
    <property type="component" value="Unassembled WGS sequence"/>
</dbReference>
<dbReference type="RefSeq" id="WP_090844374.1">
    <property type="nucleotide sequence ID" value="NZ_FNXG01000001.1"/>
</dbReference>
<evidence type="ECO:0000313" key="3">
    <source>
        <dbReference type="Proteomes" id="UP000199125"/>
    </source>
</evidence>
<dbReference type="AlphaFoldDB" id="A0A1H6JIX1"/>
<sequence length="98" mass="10539">MSKAYWIGHVSVDDPEAYQAYRAANAAAFTKFGGRFLVRGGSQDVVEGALRPRAVVIEFPSYAAALACYHSQEYQAALALRAPVSTADLAIVEGWDEG</sequence>
<feature type="domain" description="DUF1330" evidence="1">
    <location>
        <begin position="3"/>
        <end position="94"/>
    </location>
</feature>
<dbReference type="PANTHER" id="PTHR41521:SF4">
    <property type="entry name" value="BLR0684 PROTEIN"/>
    <property type="match status" value="1"/>
</dbReference>
<dbReference type="STRING" id="65735.SAMN04488075_0229"/>
<dbReference type="SUPFAM" id="SSF54909">
    <property type="entry name" value="Dimeric alpha+beta barrel"/>
    <property type="match status" value="1"/>
</dbReference>
<evidence type="ECO:0000313" key="2">
    <source>
        <dbReference type="EMBL" id="SEH58915.1"/>
    </source>
</evidence>
<dbReference type="EMBL" id="FNXG01000001">
    <property type="protein sequence ID" value="SEH58915.1"/>
    <property type="molecule type" value="Genomic_DNA"/>
</dbReference>
<dbReference type="InterPro" id="IPR010753">
    <property type="entry name" value="DUF1330"/>
</dbReference>
<reference evidence="3" key="1">
    <citation type="submission" date="2016-10" db="EMBL/GenBank/DDBJ databases">
        <authorList>
            <person name="Varghese N."/>
            <person name="Submissions S."/>
        </authorList>
    </citation>
    <scope>NUCLEOTIDE SEQUENCE [LARGE SCALE GENOMIC DNA]</scope>
    <source>
        <strain evidence="3">DSM 11593</strain>
    </source>
</reference>
<protein>
    <submittedName>
        <fullName evidence="2">Uncharacterized conserved protein, DUF1330 family</fullName>
    </submittedName>
</protein>
<accession>A0A1H6JIX1</accession>
<dbReference type="OrthoDB" id="9806380at2"/>
<proteinExistence type="predicted"/>
<evidence type="ECO:0000259" key="1">
    <source>
        <dbReference type="Pfam" id="PF07045"/>
    </source>
</evidence>